<evidence type="ECO:0000256" key="1">
    <source>
        <dbReference type="ARBA" id="ARBA00022898"/>
    </source>
</evidence>
<dbReference type="HAMAP" id="MF_02087">
    <property type="entry name" value="PLP_homeostasis"/>
    <property type="match status" value="1"/>
</dbReference>
<comment type="function">
    <text evidence="2">Pyridoxal 5'-phosphate (PLP)-binding protein, which is involved in PLP homeostasis.</text>
</comment>
<evidence type="ECO:0000313" key="6">
    <source>
        <dbReference type="EMBL" id="SDK21448.1"/>
    </source>
</evidence>
<keyword evidence="1 2" id="KW-0663">Pyridoxal phosphate</keyword>
<dbReference type="OrthoDB" id="9804072at2"/>
<feature type="modified residue" description="N6-(pyridoxal phosphate)lysine" evidence="2 3">
    <location>
        <position position="24"/>
    </location>
</feature>
<dbReference type="AlphaFoldDB" id="A0A1G9A285"/>
<dbReference type="Gene3D" id="3.20.20.10">
    <property type="entry name" value="Alanine racemase"/>
    <property type="match status" value="1"/>
</dbReference>
<dbReference type="STRING" id="576118.SAMN05216216_10189"/>
<dbReference type="InterPro" id="IPR011078">
    <property type="entry name" value="PyrdxlP_homeostasis"/>
</dbReference>
<dbReference type="PANTHER" id="PTHR10146:SF14">
    <property type="entry name" value="PYRIDOXAL PHOSPHATE HOMEOSTASIS PROTEIN"/>
    <property type="match status" value="1"/>
</dbReference>
<protein>
    <recommendedName>
        <fullName evidence="2">Pyridoxal phosphate homeostasis protein</fullName>
        <shortName evidence="2">PLP homeostasis protein</shortName>
    </recommendedName>
</protein>
<evidence type="ECO:0000313" key="7">
    <source>
        <dbReference type="Proteomes" id="UP000199008"/>
    </source>
</evidence>
<accession>A0A1G9A285</accession>
<evidence type="ECO:0000259" key="5">
    <source>
        <dbReference type="Pfam" id="PF01168"/>
    </source>
</evidence>
<comment type="similarity">
    <text evidence="2 4">Belongs to the pyridoxal phosphate-binding protein YggS/PROSC family.</text>
</comment>
<feature type="domain" description="Alanine racemase N-terminal" evidence="5">
    <location>
        <begin position="2"/>
        <end position="209"/>
    </location>
</feature>
<dbReference type="InterPro" id="IPR001608">
    <property type="entry name" value="Ala_racemase_N"/>
</dbReference>
<dbReference type="EMBL" id="FNFY01000001">
    <property type="protein sequence ID" value="SDK21448.1"/>
    <property type="molecule type" value="Genomic_DNA"/>
</dbReference>
<dbReference type="SUPFAM" id="SSF51419">
    <property type="entry name" value="PLP-binding barrel"/>
    <property type="match status" value="1"/>
</dbReference>
<name>A0A1G9A285_9BACL</name>
<dbReference type="Proteomes" id="UP000199008">
    <property type="component" value="Unassembled WGS sequence"/>
</dbReference>
<dbReference type="InterPro" id="IPR029066">
    <property type="entry name" value="PLP-binding_barrel"/>
</dbReference>
<dbReference type="RefSeq" id="WP_092983634.1">
    <property type="nucleotide sequence ID" value="NZ_FNFY01000001.1"/>
</dbReference>
<comment type="cofactor">
    <cofactor evidence="3">
        <name>pyridoxal 5'-phosphate</name>
        <dbReference type="ChEBI" id="CHEBI:597326"/>
    </cofactor>
</comment>
<dbReference type="NCBIfam" id="TIGR00044">
    <property type="entry name" value="YggS family pyridoxal phosphate-dependent enzyme"/>
    <property type="match status" value="1"/>
</dbReference>
<dbReference type="GO" id="GO:0030170">
    <property type="term" value="F:pyridoxal phosphate binding"/>
    <property type="evidence" value="ECO:0007669"/>
    <property type="project" value="UniProtKB-UniRule"/>
</dbReference>
<dbReference type="Pfam" id="PF01168">
    <property type="entry name" value="Ala_racemase_N"/>
    <property type="match status" value="1"/>
</dbReference>
<sequence>MIKENFNAIKEKLSDDVNIIVVTKYHTVEETLEAYEAGVRDFGENRIEGFLEKREALPEDANVHFIGTLQSRKVKDIAGSMTHLHSLDRESVAKKIEQYAEHEVKCFVQVNVSKESSKHGLSADEVQPFLEKLSSYGKVRVIGLMTMAPLTEDEEVLNDTFGRLKELRDELQESYPEITELSMGMSNDYEIALDHGATYIRIGSKIMGSR</sequence>
<keyword evidence="7" id="KW-1185">Reference proteome</keyword>
<organism evidence="6 7">
    <name type="scientific">Lacicoccus qingdaonensis</name>
    <dbReference type="NCBI Taxonomy" id="576118"/>
    <lineage>
        <taxon>Bacteria</taxon>
        <taxon>Bacillati</taxon>
        <taxon>Bacillota</taxon>
        <taxon>Bacilli</taxon>
        <taxon>Bacillales</taxon>
        <taxon>Salinicoccaceae</taxon>
        <taxon>Lacicoccus</taxon>
    </lineage>
</organism>
<evidence type="ECO:0000256" key="4">
    <source>
        <dbReference type="RuleBase" id="RU004514"/>
    </source>
</evidence>
<dbReference type="PANTHER" id="PTHR10146">
    <property type="entry name" value="PROLINE SYNTHETASE CO-TRANSCRIBED BACTERIAL HOMOLOG PROTEIN"/>
    <property type="match status" value="1"/>
</dbReference>
<evidence type="ECO:0000256" key="3">
    <source>
        <dbReference type="PIRSR" id="PIRSR004848-1"/>
    </source>
</evidence>
<gene>
    <name evidence="6" type="ORF">SAMN05216216_10189</name>
</gene>
<proteinExistence type="inferred from homology"/>
<dbReference type="CDD" id="cd00635">
    <property type="entry name" value="PLPDE_III_YBL036c_like"/>
    <property type="match status" value="1"/>
</dbReference>
<evidence type="ECO:0000256" key="2">
    <source>
        <dbReference type="HAMAP-Rule" id="MF_02087"/>
    </source>
</evidence>
<reference evidence="7" key="1">
    <citation type="submission" date="2016-10" db="EMBL/GenBank/DDBJ databases">
        <authorList>
            <person name="Varghese N."/>
            <person name="Submissions S."/>
        </authorList>
    </citation>
    <scope>NUCLEOTIDE SEQUENCE [LARGE SCALE GENOMIC DNA]</scope>
    <source>
        <strain evidence="7">CGMCC 1.8895</strain>
    </source>
</reference>
<dbReference type="PIRSF" id="PIRSF004848">
    <property type="entry name" value="YBL036c_PLPDEIII"/>
    <property type="match status" value="1"/>
</dbReference>